<dbReference type="EMBL" id="CP003746">
    <property type="protein sequence ID" value="AFU98315.1"/>
    <property type="molecule type" value="Genomic_DNA"/>
</dbReference>
<dbReference type="KEGG" id="saga:M5M_05550"/>
<accession>K4KJE0</accession>
<evidence type="ECO:0000313" key="3">
    <source>
        <dbReference type="Proteomes" id="UP000000466"/>
    </source>
</evidence>
<dbReference type="InterPro" id="IPR036249">
    <property type="entry name" value="Thioredoxin-like_sf"/>
</dbReference>
<evidence type="ECO:0000313" key="2">
    <source>
        <dbReference type="EMBL" id="AFU98315.1"/>
    </source>
</evidence>
<dbReference type="SUPFAM" id="SSF52833">
    <property type="entry name" value="Thioredoxin-like"/>
    <property type="match status" value="1"/>
</dbReference>
<dbReference type="PROSITE" id="PS51352">
    <property type="entry name" value="THIOREDOXIN_2"/>
    <property type="match status" value="1"/>
</dbReference>
<sequence>MSRLGLFALLVWLLASCTKQPRYLVGDDVISLDLEGRWQLVNYWAVWCRPCRKEIPELNQLAEAVPSLAVLGVNFDRPPLAQLQRDRDALAIGFPVLASGDLALPRPSALPTSYLINPAGETVAVLRGEQTYASLAAAFSAHGLEIPAQ</sequence>
<dbReference type="CDD" id="cd02966">
    <property type="entry name" value="TlpA_like_family"/>
    <property type="match status" value="1"/>
</dbReference>
<dbReference type="PROSITE" id="PS51257">
    <property type="entry name" value="PROKAR_LIPOPROTEIN"/>
    <property type="match status" value="1"/>
</dbReference>
<reference evidence="2 3" key="1">
    <citation type="journal article" date="2013" name="Genome Announc.">
        <title>Complete genome sequence of Simiduia agarivorans SA1(T), a marine bacterium able to degrade a variety of polysaccharides.</title>
        <authorList>
            <person name="Lin S.Y."/>
            <person name="Shieh W.Y."/>
            <person name="Chen J.S."/>
            <person name="Tang S.L."/>
        </authorList>
    </citation>
    <scope>NUCLEOTIDE SEQUENCE [LARGE SCALE GENOMIC DNA]</scope>
    <source>
        <strain evidence="3">DSM 21679 / JCM 13881 / BCRC 17597 / SA1</strain>
    </source>
</reference>
<dbReference type="InterPro" id="IPR000866">
    <property type="entry name" value="AhpC/TSA"/>
</dbReference>
<keyword evidence="3" id="KW-1185">Reference proteome</keyword>
<evidence type="ECO:0000259" key="1">
    <source>
        <dbReference type="PROSITE" id="PS51352"/>
    </source>
</evidence>
<dbReference type="HOGENOM" id="CLU_042529_11_5_6"/>
<dbReference type="Pfam" id="PF00578">
    <property type="entry name" value="AhpC-TSA"/>
    <property type="match status" value="1"/>
</dbReference>
<dbReference type="GO" id="GO:0016209">
    <property type="term" value="F:antioxidant activity"/>
    <property type="evidence" value="ECO:0007669"/>
    <property type="project" value="InterPro"/>
</dbReference>
<dbReference type="STRING" id="1117647.M5M_05550"/>
<dbReference type="Proteomes" id="UP000000466">
    <property type="component" value="Chromosome"/>
</dbReference>
<proteinExistence type="predicted"/>
<dbReference type="RefSeq" id="WP_015046488.1">
    <property type="nucleotide sequence ID" value="NC_018868.3"/>
</dbReference>
<gene>
    <name evidence="2" type="ordered locus">M5M_05550</name>
</gene>
<dbReference type="PANTHER" id="PTHR42852:SF13">
    <property type="entry name" value="PROTEIN DIPZ"/>
    <property type="match status" value="1"/>
</dbReference>
<dbReference type="InterPro" id="IPR013766">
    <property type="entry name" value="Thioredoxin_domain"/>
</dbReference>
<name>K4KJE0_SIMAS</name>
<dbReference type="Gene3D" id="3.40.30.10">
    <property type="entry name" value="Glutaredoxin"/>
    <property type="match status" value="1"/>
</dbReference>
<organism evidence="2 3">
    <name type="scientific">Simiduia agarivorans (strain DSM 21679 / JCM 13881 / BCRC 17597 / SA1)</name>
    <dbReference type="NCBI Taxonomy" id="1117647"/>
    <lineage>
        <taxon>Bacteria</taxon>
        <taxon>Pseudomonadati</taxon>
        <taxon>Pseudomonadota</taxon>
        <taxon>Gammaproteobacteria</taxon>
        <taxon>Cellvibrionales</taxon>
        <taxon>Cellvibrionaceae</taxon>
        <taxon>Simiduia</taxon>
    </lineage>
</organism>
<dbReference type="GO" id="GO:0016491">
    <property type="term" value="F:oxidoreductase activity"/>
    <property type="evidence" value="ECO:0007669"/>
    <property type="project" value="InterPro"/>
</dbReference>
<dbReference type="PANTHER" id="PTHR42852">
    <property type="entry name" value="THIOL:DISULFIDE INTERCHANGE PROTEIN DSBE"/>
    <property type="match status" value="1"/>
</dbReference>
<dbReference type="AlphaFoldDB" id="K4KJE0"/>
<protein>
    <submittedName>
        <fullName evidence="2">Alkyl hydroperoxide reductase</fullName>
    </submittedName>
</protein>
<dbReference type="OrthoDB" id="9796554at2"/>
<dbReference type="InterPro" id="IPR050553">
    <property type="entry name" value="Thioredoxin_ResA/DsbE_sf"/>
</dbReference>
<feature type="domain" description="Thioredoxin" evidence="1">
    <location>
        <begin position="9"/>
        <end position="144"/>
    </location>
</feature>
<dbReference type="eggNOG" id="COG0526">
    <property type="taxonomic scope" value="Bacteria"/>
</dbReference>